<dbReference type="SUPFAM" id="SSF55846">
    <property type="entry name" value="N-acetylmuramoyl-L-alanine amidase-like"/>
    <property type="match status" value="1"/>
</dbReference>
<feature type="compositionally biased region" description="Low complexity" evidence="2">
    <location>
        <begin position="29"/>
        <end position="56"/>
    </location>
</feature>
<accession>A0ABX1CGK2</accession>
<dbReference type="EMBL" id="JAAVJC010000280">
    <property type="protein sequence ID" value="NJQ17313.1"/>
    <property type="molecule type" value="Genomic_DNA"/>
</dbReference>
<dbReference type="Proteomes" id="UP000727056">
    <property type="component" value="Unassembled WGS sequence"/>
</dbReference>
<proteinExistence type="inferred from homology"/>
<feature type="region of interest" description="Disordered" evidence="2">
    <location>
        <begin position="29"/>
        <end position="69"/>
    </location>
</feature>
<sequence length="442" mass="44943">MRAFIASTVGAASIAALVLPLAVSPAGALSHPGSGPAPVAAPAAPETGGTQSLALGPLGGGGRSAGADAPAAGAVGLEETDVAPFSLLGVVWPDAAADLAGEVEVRTRATGTGEWSPWEHLHTAAEHAPDPGSAEESGRELAGGTEPLWVGDSDGVQVRVVPDAGATAAAELPDGLRLELIDPGEDPAAPADAEPPVERSGDPAAAADADTEAAATEADAEAAEAADSPDAAAEADSRAEEELQLLSAPRPGVVTRAKWGADESWREGGFVYTDAVKTVFVHHTAGGNGYSCSEAPSVIRGIYRYHTQSQGWRDIGYNFLIDKCGTIYEGRAGGVERAVLGAHTYGFNHNSMGVAVLGTHSSTDAPAKVTNAVAQLSGWKLRAEGRNPAGTWKRVSAGGKYAKGTVVTMHNISGHRDGFSTDCPGSRLYNQLPSIRKTAAAM</sequence>
<feature type="domain" description="Peptidoglycan recognition protein family" evidence="4">
    <location>
        <begin position="251"/>
        <end position="399"/>
    </location>
</feature>
<dbReference type="InterPro" id="IPR002502">
    <property type="entry name" value="Amidase_domain"/>
</dbReference>
<dbReference type="PANTHER" id="PTHR11022">
    <property type="entry name" value="PEPTIDOGLYCAN RECOGNITION PROTEIN"/>
    <property type="match status" value="1"/>
</dbReference>
<feature type="compositionally biased region" description="Low complexity" evidence="2">
    <location>
        <begin position="202"/>
        <end position="217"/>
    </location>
</feature>
<comment type="similarity">
    <text evidence="1">Belongs to the N-acetylmuramoyl-L-alanine amidase 2 family.</text>
</comment>
<reference evidence="5 6" key="1">
    <citation type="submission" date="2020-03" db="EMBL/GenBank/DDBJ databases">
        <title>Draft genome of Streptomyces sp. ventii, isolated from the Axial Seamount in the Pacific Ocean, and resequencing of the two type strains Streptomyces lonarensis strain NCL 716 and Streptomyces bohaiensis strain 11A07.</title>
        <authorList>
            <person name="Loughran R.M."/>
            <person name="Pfannmuller K.M."/>
            <person name="Wasson B.J."/>
            <person name="Deadmond M.C."/>
            <person name="Paddock B.E."/>
            <person name="Koyack M.J."/>
            <person name="Gallegos D.A."/>
            <person name="Mitchell E.A."/>
            <person name="Ushijima B."/>
            <person name="Saw J.H."/>
            <person name="Mcphail K.L."/>
            <person name="Videau P."/>
        </authorList>
    </citation>
    <scope>NUCLEOTIDE SEQUENCE [LARGE SCALE GENOMIC DNA]</scope>
    <source>
        <strain evidence="5 6">11A07</strain>
    </source>
</reference>
<feature type="signal peptide" evidence="3">
    <location>
        <begin position="1"/>
        <end position="28"/>
    </location>
</feature>
<evidence type="ECO:0000256" key="2">
    <source>
        <dbReference type="SAM" id="MobiDB-lite"/>
    </source>
</evidence>
<evidence type="ECO:0000313" key="6">
    <source>
        <dbReference type="Proteomes" id="UP000727056"/>
    </source>
</evidence>
<dbReference type="InterPro" id="IPR036505">
    <property type="entry name" value="Amidase/PGRP_sf"/>
</dbReference>
<protein>
    <submittedName>
        <fullName evidence="5">Peptidoglycan recognition protein</fullName>
    </submittedName>
</protein>
<keyword evidence="3" id="KW-0732">Signal</keyword>
<dbReference type="InterPro" id="IPR006619">
    <property type="entry name" value="PGRP_domain_met/bac"/>
</dbReference>
<feature type="compositionally biased region" description="Low complexity" evidence="2">
    <location>
        <begin position="225"/>
        <end position="234"/>
    </location>
</feature>
<name>A0ABX1CGK2_9ACTN</name>
<evidence type="ECO:0000256" key="1">
    <source>
        <dbReference type="ARBA" id="ARBA00007553"/>
    </source>
</evidence>
<dbReference type="PANTHER" id="PTHR11022:SF41">
    <property type="entry name" value="PEPTIDOGLYCAN-RECOGNITION PROTEIN LC-RELATED"/>
    <property type="match status" value="1"/>
</dbReference>
<evidence type="ECO:0000259" key="4">
    <source>
        <dbReference type="SMART" id="SM00701"/>
    </source>
</evidence>
<evidence type="ECO:0000313" key="5">
    <source>
        <dbReference type="EMBL" id="NJQ17313.1"/>
    </source>
</evidence>
<feature type="region of interest" description="Disordered" evidence="2">
    <location>
        <begin position="125"/>
        <end position="153"/>
    </location>
</feature>
<comment type="caution">
    <text evidence="5">The sequence shown here is derived from an EMBL/GenBank/DDBJ whole genome shotgun (WGS) entry which is preliminary data.</text>
</comment>
<dbReference type="RefSeq" id="WP_168089989.1">
    <property type="nucleotide sequence ID" value="NZ_BHZH01000174.1"/>
</dbReference>
<gene>
    <name evidence="5" type="ORF">HCN52_20810</name>
</gene>
<dbReference type="CDD" id="cd06583">
    <property type="entry name" value="PGRP"/>
    <property type="match status" value="1"/>
</dbReference>
<feature type="chain" id="PRO_5046836050" evidence="3">
    <location>
        <begin position="29"/>
        <end position="442"/>
    </location>
</feature>
<dbReference type="InterPro" id="IPR015510">
    <property type="entry name" value="PGRP"/>
</dbReference>
<evidence type="ECO:0000256" key="3">
    <source>
        <dbReference type="SAM" id="SignalP"/>
    </source>
</evidence>
<dbReference type="Pfam" id="PF01510">
    <property type="entry name" value="Amidase_2"/>
    <property type="match status" value="1"/>
</dbReference>
<dbReference type="Gene3D" id="3.40.80.10">
    <property type="entry name" value="Peptidoglycan recognition protein-like"/>
    <property type="match status" value="1"/>
</dbReference>
<feature type="region of interest" description="Disordered" evidence="2">
    <location>
        <begin position="179"/>
        <end position="247"/>
    </location>
</feature>
<organism evidence="5 6">
    <name type="scientific">Streptomyces bohaiensis</name>
    <dbReference type="NCBI Taxonomy" id="1431344"/>
    <lineage>
        <taxon>Bacteria</taxon>
        <taxon>Bacillati</taxon>
        <taxon>Actinomycetota</taxon>
        <taxon>Actinomycetes</taxon>
        <taxon>Kitasatosporales</taxon>
        <taxon>Streptomycetaceae</taxon>
        <taxon>Streptomyces</taxon>
    </lineage>
</organism>
<keyword evidence="6" id="KW-1185">Reference proteome</keyword>
<dbReference type="SMART" id="SM00701">
    <property type="entry name" value="PGRP"/>
    <property type="match status" value="1"/>
</dbReference>